<feature type="compositionally biased region" description="Low complexity" evidence="1">
    <location>
        <begin position="95"/>
        <end position="107"/>
    </location>
</feature>
<sequence>MGHPRALPDRNRPAERLVPVQPQGQEISNGDAHQPRHGRRVLEGHRPGQGHLLCRRLQPHWHAQDPRLLQGPRPARPQVRLDYARVPPRRRRNPGKQPGQPSRRQRPLLLRRLIPDGRRGRGPVVGAGGRVGHLQVVQEENIAVQHLAGQNGGSGAAASNNLVGAGAMARSRRNCSSTVATASDHAKATQIQQHYSASDDALDHILNQYMTPCKQETTNPSSSALDHLIDGAGHNGSSTLYEKFMKLPPLEHVLPGGLLPPPTEYSGDWDALDRLVEYELNGLSDAPSAKTTNGMPFIVDELSGATPYSGGGTLHVSSITGASDGDLWSLARSVSSDLRINSFNVVGC</sequence>
<reference evidence="2" key="2">
    <citation type="submission" date="2018-03" db="EMBL/GenBank/DDBJ databases">
        <title>The Triticum urartu genome reveals the dynamic nature of wheat genome evolution.</title>
        <authorList>
            <person name="Ling H."/>
            <person name="Ma B."/>
            <person name="Shi X."/>
            <person name="Liu H."/>
            <person name="Dong L."/>
            <person name="Sun H."/>
            <person name="Cao Y."/>
            <person name="Gao Q."/>
            <person name="Zheng S."/>
            <person name="Li Y."/>
            <person name="Yu Y."/>
            <person name="Du H."/>
            <person name="Qi M."/>
            <person name="Li Y."/>
            <person name="Yu H."/>
            <person name="Cui Y."/>
            <person name="Wang N."/>
            <person name="Chen C."/>
            <person name="Wu H."/>
            <person name="Zhao Y."/>
            <person name="Zhang J."/>
            <person name="Li Y."/>
            <person name="Zhou W."/>
            <person name="Zhang B."/>
            <person name="Hu W."/>
            <person name="Eijk M."/>
            <person name="Tang J."/>
            <person name="Witsenboer H."/>
            <person name="Zhao S."/>
            <person name="Li Z."/>
            <person name="Zhang A."/>
            <person name="Wang D."/>
            <person name="Liang C."/>
        </authorList>
    </citation>
    <scope>NUCLEOTIDE SEQUENCE [LARGE SCALE GENOMIC DNA]</scope>
    <source>
        <strain evidence="2">cv. G1812</strain>
    </source>
</reference>
<evidence type="ECO:0000313" key="3">
    <source>
        <dbReference type="Proteomes" id="UP000015106"/>
    </source>
</evidence>
<evidence type="ECO:0000313" key="2">
    <source>
        <dbReference type="EnsemblPlants" id="TuG1812G0700000726.01.T01"/>
    </source>
</evidence>
<proteinExistence type="predicted"/>
<accession>A0A8R7QWE8</accession>
<dbReference type="Gramene" id="TuG1812G0700000726.01.T01">
    <property type="protein sequence ID" value="TuG1812G0700000726.01.T01"/>
    <property type="gene ID" value="TuG1812G0700000726.01"/>
</dbReference>
<keyword evidence="3" id="KW-1185">Reference proteome</keyword>
<organism evidence="2 3">
    <name type="scientific">Triticum urartu</name>
    <name type="common">Red wild einkorn</name>
    <name type="synonym">Crithodium urartu</name>
    <dbReference type="NCBI Taxonomy" id="4572"/>
    <lineage>
        <taxon>Eukaryota</taxon>
        <taxon>Viridiplantae</taxon>
        <taxon>Streptophyta</taxon>
        <taxon>Embryophyta</taxon>
        <taxon>Tracheophyta</taxon>
        <taxon>Spermatophyta</taxon>
        <taxon>Magnoliopsida</taxon>
        <taxon>Liliopsida</taxon>
        <taxon>Poales</taxon>
        <taxon>Poaceae</taxon>
        <taxon>BOP clade</taxon>
        <taxon>Pooideae</taxon>
        <taxon>Triticodae</taxon>
        <taxon>Triticeae</taxon>
        <taxon>Triticinae</taxon>
        <taxon>Triticum</taxon>
    </lineage>
</organism>
<dbReference type="EnsemblPlants" id="TuG1812G0700000726.01.T01">
    <property type="protein sequence ID" value="TuG1812G0700000726.01.T01"/>
    <property type="gene ID" value="TuG1812G0700000726.01"/>
</dbReference>
<reference evidence="2" key="3">
    <citation type="submission" date="2022-06" db="UniProtKB">
        <authorList>
            <consortium name="EnsemblPlants"/>
        </authorList>
    </citation>
    <scope>IDENTIFICATION</scope>
</reference>
<evidence type="ECO:0000256" key="1">
    <source>
        <dbReference type="SAM" id="MobiDB-lite"/>
    </source>
</evidence>
<dbReference type="AlphaFoldDB" id="A0A8R7QWE8"/>
<feature type="region of interest" description="Disordered" evidence="1">
    <location>
        <begin position="1"/>
        <end position="46"/>
    </location>
</feature>
<protein>
    <submittedName>
        <fullName evidence="2">Uncharacterized protein</fullName>
    </submittedName>
</protein>
<dbReference type="Proteomes" id="UP000015106">
    <property type="component" value="Chromosome 7"/>
</dbReference>
<reference evidence="3" key="1">
    <citation type="journal article" date="2013" name="Nature">
        <title>Draft genome of the wheat A-genome progenitor Triticum urartu.</title>
        <authorList>
            <person name="Ling H.Q."/>
            <person name="Zhao S."/>
            <person name="Liu D."/>
            <person name="Wang J."/>
            <person name="Sun H."/>
            <person name="Zhang C."/>
            <person name="Fan H."/>
            <person name="Li D."/>
            <person name="Dong L."/>
            <person name="Tao Y."/>
            <person name="Gao C."/>
            <person name="Wu H."/>
            <person name="Li Y."/>
            <person name="Cui Y."/>
            <person name="Guo X."/>
            <person name="Zheng S."/>
            <person name="Wang B."/>
            <person name="Yu K."/>
            <person name="Liang Q."/>
            <person name="Yang W."/>
            <person name="Lou X."/>
            <person name="Chen J."/>
            <person name="Feng M."/>
            <person name="Jian J."/>
            <person name="Zhang X."/>
            <person name="Luo G."/>
            <person name="Jiang Y."/>
            <person name="Liu J."/>
            <person name="Wang Z."/>
            <person name="Sha Y."/>
            <person name="Zhang B."/>
            <person name="Wu H."/>
            <person name="Tang D."/>
            <person name="Shen Q."/>
            <person name="Xue P."/>
            <person name="Zou S."/>
            <person name="Wang X."/>
            <person name="Liu X."/>
            <person name="Wang F."/>
            <person name="Yang Y."/>
            <person name="An X."/>
            <person name="Dong Z."/>
            <person name="Zhang K."/>
            <person name="Zhang X."/>
            <person name="Luo M.C."/>
            <person name="Dvorak J."/>
            <person name="Tong Y."/>
            <person name="Wang J."/>
            <person name="Yang H."/>
            <person name="Li Z."/>
            <person name="Wang D."/>
            <person name="Zhang A."/>
            <person name="Wang J."/>
        </authorList>
    </citation>
    <scope>NUCLEOTIDE SEQUENCE</scope>
    <source>
        <strain evidence="3">cv. G1812</strain>
    </source>
</reference>
<name>A0A8R7QWE8_TRIUA</name>
<feature type="region of interest" description="Disordered" evidence="1">
    <location>
        <begin position="65"/>
        <end position="107"/>
    </location>
</feature>
<feature type="compositionally biased region" description="Basic and acidic residues" evidence="1">
    <location>
        <begin position="1"/>
        <end position="15"/>
    </location>
</feature>